<sequence length="61" mass="6435">MLPKAVIVILGLPFALFCCLLVPVAFLTVFACSPLVYAYRCVTEPIQAGCAASRIAHPPSA</sequence>
<proteinExistence type="predicted"/>
<gene>
    <name evidence="1" type="ORF">Q4T40_12635</name>
</gene>
<evidence type="ECO:0000313" key="1">
    <source>
        <dbReference type="EMBL" id="MDT8902094.1"/>
    </source>
</evidence>
<accession>A0ABU3NZ68</accession>
<evidence type="ECO:0000313" key="2">
    <source>
        <dbReference type="Proteomes" id="UP001254848"/>
    </source>
</evidence>
<keyword evidence="2" id="KW-1185">Reference proteome</keyword>
<comment type="caution">
    <text evidence="1">The sequence shown here is derived from an EMBL/GenBank/DDBJ whole genome shotgun (WGS) entry which is preliminary data.</text>
</comment>
<dbReference type="RefSeq" id="WP_413780583.1">
    <property type="nucleotide sequence ID" value="NZ_JAUOZS010000001.1"/>
</dbReference>
<dbReference type="EMBL" id="JAUOZS010000001">
    <property type="protein sequence ID" value="MDT8902094.1"/>
    <property type="molecule type" value="Genomic_DNA"/>
</dbReference>
<dbReference type="Proteomes" id="UP001254848">
    <property type="component" value="Unassembled WGS sequence"/>
</dbReference>
<dbReference type="PROSITE" id="PS51257">
    <property type="entry name" value="PROKAR_LIPOPROTEIN"/>
    <property type="match status" value="1"/>
</dbReference>
<reference evidence="1 2" key="1">
    <citation type="submission" date="2023-07" db="EMBL/GenBank/DDBJ databases">
        <title>The novel representative of Negativicutes class, Anaeroselena agilis gen. nov. sp. nov.</title>
        <authorList>
            <person name="Prokofeva M.I."/>
            <person name="Elcheninov A.G."/>
            <person name="Klyukina A."/>
            <person name="Kublanov I.V."/>
            <person name="Frolov E.N."/>
            <person name="Podosokorskaya O.A."/>
        </authorList>
    </citation>
    <scope>NUCLEOTIDE SEQUENCE [LARGE SCALE GENOMIC DNA]</scope>
    <source>
        <strain evidence="1 2">4137-cl</strain>
    </source>
</reference>
<protein>
    <submittedName>
        <fullName evidence="1">Uncharacterized protein</fullName>
    </submittedName>
</protein>
<organism evidence="1 2">
    <name type="scientific">Anaeroselena agilis</name>
    <dbReference type="NCBI Taxonomy" id="3063788"/>
    <lineage>
        <taxon>Bacteria</taxon>
        <taxon>Bacillati</taxon>
        <taxon>Bacillota</taxon>
        <taxon>Negativicutes</taxon>
        <taxon>Acetonemataceae</taxon>
        <taxon>Anaeroselena</taxon>
    </lineage>
</organism>
<name>A0ABU3NZ68_9FIRM</name>